<keyword evidence="9" id="KW-0999">Mitochondrion inner membrane</keyword>
<evidence type="ECO:0000256" key="10">
    <source>
        <dbReference type="ARBA" id="ARBA00022982"/>
    </source>
</evidence>
<keyword evidence="13" id="KW-1015">Disulfide bond</keyword>
<dbReference type="Pfam" id="PF10200">
    <property type="entry name" value="Ndufs5"/>
    <property type="match status" value="1"/>
</dbReference>
<evidence type="ECO:0000256" key="3">
    <source>
        <dbReference type="ARBA" id="ARBA00004637"/>
    </source>
</evidence>
<dbReference type="OrthoDB" id="9992197at2759"/>
<evidence type="ECO:0000256" key="6">
    <source>
        <dbReference type="ARBA" id="ARBA00013482"/>
    </source>
</evidence>
<proteinExistence type="inferred from homology"/>
<keyword evidence="17" id="KW-1185">Reference proteome</keyword>
<evidence type="ECO:0000256" key="7">
    <source>
        <dbReference type="ARBA" id="ARBA00022448"/>
    </source>
</evidence>
<protein>
    <recommendedName>
        <fullName evidence="6">NADH dehydrogenase [ubiquinone] iron-sulfur protein 5</fullName>
    </recommendedName>
    <alternativeName>
        <fullName evidence="14">Complex I-15 kDa</fullName>
    </alternativeName>
    <alternativeName>
        <fullName evidence="15">NADH-ubiquinone oxidoreductase 15 kDa subunit</fullName>
    </alternativeName>
</protein>
<dbReference type="GO" id="GO:0005743">
    <property type="term" value="C:mitochondrial inner membrane"/>
    <property type="evidence" value="ECO:0007669"/>
    <property type="project" value="UniProtKB-SubCell"/>
</dbReference>
<evidence type="ECO:0000256" key="1">
    <source>
        <dbReference type="ARBA" id="ARBA00003195"/>
    </source>
</evidence>
<dbReference type="EMBL" id="FNXT01000689">
    <property type="protein sequence ID" value="SZX66169.1"/>
    <property type="molecule type" value="Genomic_DNA"/>
</dbReference>
<evidence type="ECO:0000313" key="16">
    <source>
        <dbReference type="EMBL" id="SZX66169.1"/>
    </source>
</evidence>
<dbReference type="PROSITE" id="PS51808">
    <property type="entry name" value="CHCH"/>
    <property type="match status" value="1"/>
</dbReference>
<comment type="subunit">
    <text evidence="5">Mammalian complex I is composed of 45 different subunits. This is a component of the iron-sulfur (IP) fragment of the enzyme.</text>
</comment>
<evidence type="ECO:0000256" key="15">
    <source>
        <dbReference type="ARBA" id="ARBA00032739"/>
    </source>
</evidence>
<dbReference type="SUPFAM" id="SSF47072">
    <property type="entry name" value="Cysteine alpha-hairpin motif"/>
    <property type="match status" value="1"/>
</dbReference>
<dbReference type="Proteomes" id="UP000256970">
    <property type="component" value="Unassembled WGS sequence"/>
</dbReference>
<keyword evidence="8" id="KW-0679">Respiratory chain</keyword>
<evidence type="ECO:0000256" key="11">
    <source>
        <dbReference type="ARBA" id="ARBA00023128"/>
    </source>
</evidence>
<name>A0A383VMW9_TETOB</name>
<keyword evidence="11" id="KW-0496">Mitochondrion</keyword>
<comment type="function">
    <text evidence="1">Accessory subunit of the mitochondrial membrane respiratory chain NADH dehydrogenase (Complex I), that is believed not to be involved in catalysis. Complex I functions in the transfer of electrons from NADH to the respiratory chain. The immediate electron acceptor for the enzyme is believed to be ubiquinone.</text>
</comment>
<evidence type="ECO:0000256" key="5">
    <source>
        <dbReference type="ARBA" id="ARBA00011261"/>
    </source>
</evidence>
<evidence type="ECO:0000256" key="8">
    <source>
        <dbReference type="ARBA" id="ARBA00022660"/>
    </source>
</evidence>
<organism evidence="16 17">
    <name type="scientific">Tetradesmus obliquus</name>
    <name type="common">Green alga</name>
    <name type="synonym">Acutodesmus obliquus</name>
    <dbReference type="NCBI Taxonomy" id="3088"/>
    <lineage>
        <taxon>Eukaryota</taxon>
        <taxon>Viridiplantae</taxon>
        <taxon>Chlorophyta</taxon>
        <taxon>core chlorophytes</taxon>
        <taxon>Chlorophyceae</taxon>
        <taxon>CS clade</taxon>
        <taxon>Sphaeropleales</taxon>
        <taxon>Scenedesmaceae</taxon>
        <taxon>Tetradesmus</taxon>
    </lineage>
</organism>
<accession>A0A383VMW9</accession>
<evidence type="ECO:0000256" key="9">
    <source>
        <dbReference type="ARBA" id="ARBA00022792"/>
    </source>
</evidence>
<keyword evidence="10" id="KW-0249">Electron transport</keyword>
<dbReference type="GO" id="GO:0032981">
    <property type="term" value="P:mitochondrial respiratory chain complex I assembly"/>
    <property type="evidence" value="ECO:0007669"/>
    <property type="project" value="TreeGrafter"/>
</dbReference>
<keyword evidence="12" id="KW-0472">Membrane</keyword>
<dbReference type="STRING" id="3088.A0A383VMW9"/>
<dbReference type="GO" id="GO:0005758">
    <property type="term" value="C:mitochondrial intermembrane space"/>
    <property type="evidence" value="ECO:0007669"/>
    <property type="project" value="UniProtKB-SubCell"/>
</dbReference>
<dbReference type="AlphaFoldDB" id="A0A383VMW9"/>
<dbReference type="CDD" id="cd24141">
    <property type="entry name" value="NDUFS5-like"/>
    <property type="match status" value="1"/>
</dbReference>
<dbReference type="PANTHER" id="PTHR15224">
    <property type="entry name" value="NADH DEHYDROGENASE [UBIQUINONE] IRON-SULFUR PROTEIN 5"/>
    <property type="match status" value="1"/>
</dbReference>
<dbReference type="InterPro" id="IPR019342">
    <property type="entry name" value="NADH_UbQ_OxRdtase_FeS-su5"/>
</dbReference>
<evidence type="ECO:0000256" key="14">
    <source>
        <dbReference type="ARBA" id="ARBA00031222"/>
    </source>
</evidence>
<comment type="similarity">
    <text evidence="4">Belongs to the complex I NDUFS5 subunit family.</text>
</comment>
<gene>
    <name evidence="16" type="ORF">BQ4739_LOCUS6608</name>
</gene>
<evidence type="ECO:0000256" key="2">
    <source>
        <dbReference type="ARBA" id="ARBA00004569"/>
    </source>
</evidence>
<reference evidence="16 17" key="1">
    <citation type="submission" date="2016-10" db="EMBL/GenBank/DDBJ databases">
        <authorList>
            <person name="Cai Z."/>
        </authorList>
    </citation>
    <scope>NUCLEOTIDE SEQUENCE [LARGE SCALE GENOMIC DNA]</scope>
</reference>
<evidence type="ECO:0000313" key="17">
    <source>
        <dbReference type="Proteomes" id="UP000256970"/>
    </source>
</evidence>
<evidence type="ECO:0000256" key="4">
    <source>
        <dbReference type="ARBA" id="ARBA00007372"/>
    </source>
</evidence>
<keyword evidence="7" id="KW-0813">Transport</keyword>
<evidence type="ECO:0000256" key="13">
    <source>
        <dbReference type="ARBA" id="ARBA00023157"/>
    </source>
</evidence>
<dbReference type="InterPro" id="IPR009069">
    <property type="entry name" value="Cys_alpha_HP_mot_SF"/>
</dbReference>
<sequence length="76" mass="9181">MVFMGIHGGPSRCYNFWMDFQECMHENNEEPLKCKAVADDYLECLHHRKYYERQLTIERERRRQEAAAKEAPKAHH</sequence>
<dbReference type="PANTHER" id="PTHR15224:SF1">
    <property type="entry name" value="NADH DEHYDROGENASE [UBIQUINONE] IRON-SULFUR PROTEIN 5"/>
    <property type="match status" value="1"/>
</dbReference>
<evidence type="ECO:0000256" key="12">
    <source>
        <dbReference type="ARBA" id="ARBA00023136"/>
    </source>
</evidence>
<comment type="subcellular location">
    <subcellularLocation>
        <location evidence="3">Mitochondrion inner membrane</location>
        <topology evidence="3">Peripheral membrane protein</topology>
    </subcellularLocation>
    <subcellularLocation>
        <location evidence="2">Mitochondrion intermembrane space</location>
    </subcellularLocation>
</comment>